<organism evidence="4 5">
    <name type="scientific">Sphingomonas xinjiangensis</name>
    <dbReference type="NCBI Taxonomy" id="643568"/>
    <lineage>
        <taxon>Bacteria</taxon>
        <taxon>Pseudomonadati</taxon>
        <taxon>Pseudomonadota</taxon>
        <taxon>Alphaproteobacteria</taxon>
        <taxon>Sphingomonadales</taxon>
        <taxon>Sphingomonadaceae</taxon>
        <taxon>Sphingomonas</taxon>
    </lineage>
</organism>
<dbReference type="GO" id="GO:0016783">
    <property type="term" value="F:sulfurtransferase activity"/>
    <property type="evidence" value="ECO:0007669"/>
    <property type="project" value="InterPro"/>
</dbReference>
<dbReference type="Pfam" id="PF02634">
    <property type="entry name" value="FdhD-NarQ"/>
    <property type="match status" value="1"/>
</dbReference>
<sequence length="250" mass="26456">MGAASPGARIVPLEMPVAIEYNSIGYGVMMATPADLEAFALGFTLTEGLAQLNEILDIHTHAVEGGIVLRITLAQSRLEPVLGRARLRVSESSCGLCGLDNIAQVLRPLPPVSARITTSRDSIHRALEALPALQPLSAATGAVHAAAFCLPDGSVQQVREDVGRHTALDKLVGAVVGAGHRVEDGFFVLTSRCSYELVEKTVQVGCPLLVTISAPTSLAVERAREADLALVALARQDSMLVMNDPHRSIR</sequence>
<dbReference type="GO" id="GO:0006777">
    <property type="term" value="P:Mo-molybdopterin cofactor biosynthetic process"/>
    <property type="evidence" value="ECO:0007669"/>
    <property type="project" value="UniProtKB-UniRule"/>
</dbReference>
<accession>A0A840YNG7</accession>
<keyword evidence="2 3" id="KW-0501">Molybdenum cofactor biosynthesis</keyword>
<dbReference type="Proteomes" id="UP000527143">
    <property type="component" value="Unassembled WGS sequence"/>
</dbReference>
<evidence type="ECO:0000313" key="4">
    <source>
        <dbReference type="EMBL" id="MBB5709371.1"/>
    </source>
</evidence>
<dbReference type="Gene3D" id="3.10.20.10">
    <property type="match status" value="1"/>
</dbReference>
<dbReference type="EMBL" id="JACIJF010000001">
    <property type="protein sequence ID" value="MBB5709371.1"/>
    <property type="molecule type" value="Genomic_DNA"/>
</dbReference>
<dbReference type="GO" id="GO:0005737">
    <property type="term" value="C:cytoplasm"/>
    <property type="evidence" value="ECO:0007669"/>
    <property type="project" value="UniProtKB-SubCell"/>
</dbReference>
<comment type="function">
    <text evidence="3">Required for formate dehydrogenase (FDH) activity. Acts as a sulfur carrier protein that transfers sulfur from IscS to the molybdenum cofactor prior to its insertion into FDH.</text>
</comment>
<dbReference type="SUPFAM" id="SSF53927">
    <property type="entry name" value="Cytidine deaminase-like"/>
    <property type="match status" value="1"/>
</dbReference>
<comment type="caution">
    <text evidence="4">The sequence shown here is derived from an EMBL/GenBank/DDBJ whole genome shotgun (WGS) entry which is preliminary data.</text>
</comment>
<dbReference type="PANTHER" id="PTHR30592">
    <property type="entry name" value="FORMATE DEHYDROGENASE"/>
    <property type="match status" value="1"/>
</dbReference>
<dbReference type="InterPro" id="IPR016193">
    <property type="entry name" value="Cytidine_deaminase-like"/>
</dbReference>
<feature type="active site" description="Cysteine persulfide intermediate" evidence="3">
    <location>
        <position position="94"/>
    </location>
</feature>
<evidence type="ECO:0000256" key="2">
    <source>
        <dbReference type="ARBA" id="ARBA00023150"/>
    </source>
</evidence>
<comment type="similarity">
    <text evidence="3">Belongs to the FdhD family.</text>
</comment>
<dbReference type="PIRSF" id="PIRSF015626">
    <property type="entry name" value="FdhD"/>
    <property type="match status" value="1"/>
</dbReference>
<evidence type="ECO:0000313" key="5">
    <source>
        <dbReference type="Proteomes" id="UP000527143"/>
    </source>
</evidence>
<proteinExistence type="inferred from homology"/>
<dbReference type="AlphaFoldDB" id="A0A840YNG7"/>
<comment type="subcellular location">
    <subcellularLocation>
        <location evidence="3">Cytoplasm</location>
    </subcellularLocation>
</comment>
<keyword evidence="1 3" id="KW-0963">Cytoplasm</keyword>
<keyword evidence="5" id="KW-1185">Reference proteome</keyword>
<dbReference type="GO" id="GO:0097163">
    <property type="term" value="F:sulfur carrier activity"/>
    <property type="evidence" value="ECO:0007669"/>
    <property type="project" value="UniProtKB-UniRule"/>
</dbReference>
<protein>
    <recommendedName>
        <fullName evidence="3">Sulfur carrier protein FdhD</fullName>
    </recommendedName>
</protein>
<dbReference type="NCBIfam" id="TIGR00129">
    <property type="entry name" value="fdhD_narQ"/>
    <property type="match status" value="1"/>
</dbReference>
<dbReference type="RefSeq" id="WP_343056805.1">
    <property type="nucleotide sequence ID" value="NZ_JACIJF010000001.1"/>
</dbReference>
<dbReference type="PANTHER" id="PTHR30592:SF1">
    <property type="entry name" value="SULFUR CARRIER PROTEIN FDHD"/>
    <property type="match status" value="1"/>
</dbReference>
<dbReference type="InterPro" id="IPR003786">
    <property type="entry name" value="FdhD"/>
</dbReference>
<comment type="caution">
    <text evidence="3">Lacks conserved residue(s) required for the propagation of feature annotation.</text>
</comment>
<dbReference type="HAMAP" id="MF_00187">
    <property type="entry name" value="FdhD"/>
    <property type="match status" value="1"/>
</dbReference>
<name>A0A840YNG7_9SPHN</name>
<reference evidence="4 5" key="1">
    <citation type="submission" date="2020-08" db="EMBL/GenBank/DDBJ databases">
        <title>Genomic Encyclopedia of Type Strains, Phase IV (KMG-IV): sequencing the most valuable type-strain genomes for metagenomic binning, comparative biology and taxonomic classification.</title>
        <authorList>
            <person name="Goeker M."/>
        </authorList>
    </citation>
    <scope>NUCLEOTIDE SEQUENCE [LARGE SCALE GENOMIC DNA]</scope>
    <source>
        <strain evidence="4 5">DSM 26736</strain>
    </source>
</reference>
<evidence type="ECO:0000256" key="1">
    <source>
        <dbReference type="ARBA" id="ARBA00022490"/>
    </source>
</evidence>
<gene>
    <name evidence="3" type="primary">fdhD</name>
    <name evidence="4" type="ORF">FHT02_000577</name>
</gene>
<dbReference type="Gene3D" id="3.40.140.10">
    <property type="entry name" value="Cytidine Deaminase, domain 2"/>
    <property type="match status" value="1"/>
</dbReference>
<evidence type="ECO:0000256" key="3">
    <source>
        <dbReference type="HAMAP-Rule" id="MF_00187"/>
    </source>
</evidence>